<protein>
    <submittedName>
        <fullName evidence="2">DUF3592 domain-containing protein</fullName>
    </submittedName>
</protein>
<gene>
    <name evidence="2" type="ORF">N7Z68_07345</name>
</gene>
<name>A0ABT5VCL8_9BACI</name>
<proteinExistence type="predicted"/>
<keyword evidence="1" id="KW-0472">Membrane</keyword>
<keyword evidence="1" id="KW-1133">Transmembrane helix</keyword>
<keyword evidence="3" id="KW-1185">Reference proteome</keyword>
<organism evidence="2 3">
    <name type="scientific">Alkalihalobacterium chitinilyticum</name>
    <dbReference type="NCBI Taxonomy" id="2980103"/>
    <lineage>
        <taxon>Bacteria</taxon>
        <taxon>Bacillati</taxon>
        <taxon>Bacillota</taxon>
        <taxon>Bacilli</taxon>
        <taxon>Bacillales</taxon>
        <taxon>Bacillaceae</taxon>
        <taxon>Alkalihalobacterium</taxon>
    </lineage>
</organism>
<evidence type="ECO:0000256" key="1">
    <source>
        <dbReference type="SAM" id="Phobius"/>
    </source>
</evidence>
<dbReference type="EMBL" id="JAOTPO010000004">
    <property type="protein sequence ID" value="MDE5413197.1"/>
    <property type="molecule type" value="Genomic_DNA"/>
</dbReference>
<dbReference type="Proteomes" id="UP001148125">
    <property type="component" value="Unassembled WGS sequence"/>
</dbReference>
<reference evidence="2" key="1">
    <citation type="submission" date="2024-05" db="EMBL/GenBank/DDBJ databases">
        <title>Alkalihalobacillus sp. strain MEB203 novel alkaliphilic bacterium from Lonar Lake, India.</title>
        <authorList>
            <person name="Joshi A."/>
            <person name="Thite S."/>
            <person name="Mengade P."/>
        </authorList>
    </citation>
    <scope>NUCLEOTIDE SEQUENCE</scope>
    <source>
        <strain evidence="2">MEB 203</strain>
    </source>
</reference>
<sequence length="125" mass="14610">MGISFLLYGIYTLIKTDRTMKQSKVTKGKIIDLRLEPVARAMAYFPVIEYFDEIEQEVRTFKSYMGYDRHKYEIGQSIEVRYYIKNNKKELMINNWSSIWGKGVFAAVFGFIFFLIGLGGSVTIY</sequence>
<evidence type="ECO:0000313" key="2">
    <source>
        <dbReference type="EMBL" id="MDE5413197.1"/>
    </source>
</evidence>
<evidence type="ECO:0000313" key="3">
    <source>
        <dbReference type="Proteomes" id="UP001148125"/>
    </source>
</evidence>
<accession>A0ABT5VCL8</accession>
<feature type="transmembrane region" description="Helical" evidence="1">
    <location>
        <begin position="99"/>
        <end position="124"/>
    </location>
</feature>
<keyword evidence="1" id="KW-0812">Transmembrane</keyword>
<comment type="caution">
    <text evidence="2">The sequence shown here is derived from an EMBL/GenBank/DDBJ whole genome shotgun (WGS) entry which is preliminary data.</text>
</comment>